<dbReference type="InterPro" id="IPR008521">
    <property type="entry name" value="Mg_trans_NIPA"/>
</dbReference>
<evidence type="ECO:0000256" key="5">
    <source>
        <dbReference type="SAM" id="MobiDB-lite"/>
    </source>
</evidence>
<dbReference type="GO" id="GO:0016020">
    <property type="term" value="C:membrane"/>
    <property type="evidence" value="ECO:0007669"/>
    <property type="project" value="UniProtKB-SubCell"/>
</dbReference>
<feature type="transmembrane region" description="Helical" evidence="6">
    <location>
        <begin position="269"/>
        <end position="287"/>
    </location>
</feature>
<gene>
    <name evidence="7" type="ORF">BJ508DRAFT_228958</name>
</gene>
<feature type="transmembrane region" description="Helical" evidence="6">
    <location>
        <begin position="46"/>
        <end position="68"/>
    </location>
</feature>
<feature type="transmembrane region" description="Helical" evidence="6">
    <location>
        <begin position="333"/>
        <end position="357"/>
    </location>
</feature>
<dbReference type="OrthoDB" id="165382at2759"/>
<sequence>MPTQHPLLHNITSTSSPINSSSTDIAPSILNFLLGDANDEEQARRFSSFIGIVVAISGNILISLAINVQKYAHIRLEREQRKQQLELRTAENSEVGTPDEDVPNRTSTEAEGRPLLGERTTSTGSAYSHTDQSSKDPTPSGSSSAYLTSPLWWLGLLLMCIGESGNFLAYGFASASLITPLGVTALISNIIIAPLLLHEPFRARDALGVLVSIAGAVVVVSSAAKEERKLGPEEILEAVERKAFLIYAGVCVGLIAGFLWASRRWGRKYVLIDLTLVGLFGGFTVLATKGVSSLLSSSFWHIVTMPIAYVFLVVLVSTAILQIKYLNRALQRFESTVVIPVQFVLFTISVIVGSAILYRDFEKLDRQRLVRFCVGCALTFGGVWLISSDRSKEEDHHHEDLEGGEERPAIITTTNLPTIPQSEPINAPHGLLARPRPGYDRSDTALTSTSFLPSTAHSFNPDSLSTSRRNSLIASRVPPVLGYHLQAAIGEHVAETIRDAVGSGKRRATLEGKTPMGTPAGRRSVEGVRRSLEEDVRKTGVVRGGLEEEVSGAVVE</sequence>
<feature type="transmembrane region" description="Helical" evidence="6">
    <location>
        <begin position="244"/>
        <end position="262"/>
    </location>
</feature>
<dbReference type="Pfam" id="PF05653">
    <property type="entry name" value="Mg_trans_NIPA"/>
    <property type="match status" value="1"/>
</dbReference>
<dbReference type="SUPFAM" id="SSF103481">
    <property type="entry name" value="Multidrug resistance efflux transporter EmrE"/>
    <property type="match status" value="1"/>
</dbReference>
<evidence type="ECO:0000256" key="4">
    <source>
        <dbReference type="ARBA" id="ARBA00023136"/>
    </source>
</evidence>
<feature type="transmembrane region" description="Helical" evidence="6">
    <location>
        <begin position="178"/>
        <end position="197"/>
    </location>
</feature>
<name>A0A3N4HTV1_ASCIM</name>
<feature type="region of interest" description="Disordered" evidence="5">
    <location>
        <begin position="504"/>
        <end position="532"/>
    </location>
</feature>
<dbReference type="InterPro" id="IPR037185">
    <property type="entry name" value="EmrE-like"/>
</dbReference>
<feature type="transmembrane region" description="Helical" evidence="6">
    <location>
        <begin position="151"/>
        <end position="172"/>
    </location>
</feature>
<reference evidence="7 8" key="1">
    <citation type="journal article" date="2018" name="Nat. Ecol. Evol.">
        <title>Pezizomycetes genomes reveal the molecular basis of ectomycorrhizal truffle lifestyle.</title>
        <authorList>
            <person name="Murat C."/>
            <person name="Payen T."/>
            <person name="Noel B."/>
            <person name="Kuo A."/>
            <person name="Morin E."/>
            <person name="Chen J."/>
            <person name="Kohler A."/>
            <person name="Krizsan K."/>
            <person name="Balestrini R."/>
            <person name="Da Silva C."/>
            <person name="Montanini B."/>
            <person name="Hainaut M."/>
            <person name="Levati E."/>
            <person name="Barry K.W."/>
            <person name="Belfiori B."/>
            <person name="Cichocki N."/>
            <person name="Clum A."/>
            <person name="Dockter R.B."/>
            <person name="Fauchery L."/>
            <person name="Guy J."/>
            <person name="Iotti M."/>
            <person name="Le Tacon F."/>
            <person name="Lindquist E.A."/>
            <person name="Lipzen A."/>
            <person name="Malagnac F."/>
            <person name="Mello A."/>
            <person name="Molinier V."/>
            <person name="Miyauchi S."/>
            <person name="Poulain J."/>
            <person name="Riccioni C."/>
            <person name="Rubini A."/>
            <person name="Sitrit Y."/>
            <person name="Splivallo R."/>
            <person name="Traeger S."/>
            <person name="Wang M."/>
            <person name="Zifcakova L."/>
            <person name="Wipf D."/>
            <person name="Zambonelli A."/>
            <person name="Paolocci F."/>
            <person name="Nowrousian M."/>
            <person name="Ottonello S."/>
            <person name="Baldrian P."/>
            <person name="Spatafora J.W."/>
            <person name="Henrissat B."/>
            <person name="Nagy L.G."/>
            <person name="Aury J.M."/>
            <person name="Wincker P."/>
            <person name="Grigoriev I.V."/>
            <person name="Bonfante P."/>
            <person name="Martin F.M."/>
        </authorList>
    </citation>
    <scope>NUCLEOTIDE SEQUENCE [LARGE SCALE GENOMIC DNA]</scope>
    <source>
        <strain evidence="7 8">RN42</strain>
    </source>
</reference>
<feature type="region of interest" description="Disordered" evidence="5">
    <location>
        <begin position="85"/>
        <end position="141"/>
    </location>
</feature>
<dbReference type="Proteomes" id="UP000275078">
    <property type="component" value="Unassembled WGS sequence"/>
</dbReference>
<dbReference type="EMBL" id="ML119729">
    <property type="protein sequence ID" value="RPA77283.1"/>
    <property type="molecule type" value="Genomic_DNA"/>
</dbReference>
<accession>A0A3N4HTV1</accession>
<dbReference type="AlphaFoldDB" id="A0A3N4HTV1"/>
<feature type="compositionally biased region" description="Basic and acidic residues" evidence="5">
    <location>
        <begin position="523"/>
        <end position="532"/>
    </location>
</feature>
<protein>
    <submittedName>
        <fullName evidence="7">DUF803-domain-containing protein</fullName>
    </submittedName>
</protein>
<feature type="region of interest" description="Disordered" evidence="5">
    <location>
        <begin position="1"/>
        <end position="20"/>
    </location>
</feature>
<evidence type="ECO:0000256" key="2">
    <source>
        <dbReference type="ARBA" id="ARBA00022692"/>
    </source>
</evidence>
<feature type="transmembrane region" description="Helical" evidence="6">
    <location>
        <begin position="206"/>
        <end position="224"/>
    </location>
</feature>
<dbReference type="GO" id="GO:0015095">
    <property type="term" value="F:magnesium ion transmembrane transporter activity"/>
    <property type="evidence" value="ECO:0007669"/>
    <property type="project" value="InterPro"/>
</dbReference>
<comment type="subcellular location">
    <subcellularLocation>
        <location evidence="1">Membrane</location>
        <topology evidence="1">Multi-pass membrane protein</topology>
    </subcellularLocation>
</comment>
<organism evidence="7 8">
    <name type="scientific">Ascobolus immersus RN42</name>
    <dbReference type="NCBI Taxonomy" id="1160509"/>
    <lineage>
        <taxon>Eukaryota</taxon>
        <taxon>Fungi</taxon>
        <taxon>Dikarya</taxon>
        <taxon>Ascomycota</taxon>
        <taxon>Pezizomycotina</taxon>
        <taxon>Pezizomycetes</taxon>
        <taxon>Pezizales</taxon>
        <taxon>Ascobolaceae</taxon>
        <taxon>Ascobolus</taxon>
    </lineage>
</organism>
<dbReference type="PANTHER" id="PTHR12570">
    <property type="match status" value="1"/>
</dbReference>
<feature type="transmembrane region" description="Helical" evidence="6">
    <location>
        <begin position="369"/>
        <end position="387"/>
    </location>
</feature>
<proteinExistence type="predicted"/>
<keyword evidence="2 6" id="KW-0812">Transmembrane</keyword>
<keyword evidence="3 6" id="KW-1133">Transmembrane helix</keyword>
<evidence type="ECO:0000313" key="8">
    <source>
        <dbReference type="Proteomes" id="UP000275078"/>
    </source>
</evidence>
<evidence type="ECO:0000256" key="3">
    <source>
        <dbReference type="ARBA" id="ARBA00022989"/>
    </source>
</evidence>
<feature type="compositionally biased region" description="Polar residues" evidence="5">
    <location>
        <begin position="119"/>
        <end position="131"/>
    </location>
</feature>
<feature type="transmembrane region" description="Helical" evidence="6">
    <location>
        <begin position="299"/>
        <end position="321"/>
    </location>
</feature>
<dbReference type="PANTHER" id="PTHR12570:SF65">
    <property type="entry name" value="MAGNESIUM TRANSPORTER NIPA9-RELATED"/>
    <property type="match status" value="1"/>
</dbReference>
<feature type="compositionally biased region" description="Low complexity" evidence="5">
    <location>
        <begin position="10"/>
        <end position="20"/>
    </location>
</feature>
<evidence type="ECO:0000256" key="1">
    <source>
        <dbReference type="ARBA" id="ARBA00004141"/>
    </source>
</evidence>
<evidence type="ECO:0000313" key="7">
    <source>
        <dbReference type="EMBL" id="RPA77283.1"/>
    </source>
</evidence>
<feature type="non-terminal residue" evidence="7">
    <location>
        <position position="556"/>
    </location>
</feature>
<keyword evidence="8" id="KW-1185">Reference proteome</keyword>
<evidence type="ECO:0000256" key="6">
    <source>
        <dbReference type="SAM" id="Phobius"/>
    </source>
</evidence>
<keyword evidence="4 6" id="KW-0472">Membrane</keyword>